<reference evidence="5" key="3">
    <citation type="submission" date="2025-09" db="UniProtKB">
        <authorList>
            <consortium name="Ensembl"/>
        </authorList>
    </citation>
    <scope>IDENTIFICATION</scope>
</reference>
<evidence type="ECO:0000256" key="3">
    <source>
        <dbReference type="SAM" id="Coils"/>
    </source>
</evidence>
<sequence>MVKCLAQGHNGSKWGLNLSPLVRRRVCYPLGHYHLLLPSLKCFFVQLIESRLFYMLMLSAYSTNNKDVTRYSFFLECSPPPLSPFDFAFGCGGGADDRLVVSGSVDRTICSHSQRSSDTAALFNLFPLCSPNTKISLQHWTTPFYREMKLLEMFSPLLSASQLFSVMLLLGRTFHSIANYLRSAVLLVQVQFLHQLTPLYTYQWSSKQLMEEKTLKQPPMVSKLPKFTSRPLGPNGPISNGSVPMVPSDGGKATPQSRQNGGICKPSSLALRFKKAKTVAVDKEAGLEHQGEEGRATDLRPQKSPVTMREIKKPANHLINGRRPASAVLSSRTIPQYSSPEFHSAAPRHHVTRQSQCNGSTAVNGMGSGPDLSPASTISSLSRSSDSLKSQSSDHIVRSQSFTHVGRPATPTSPPMTRSFSFNSTTKMVKELPRPLAKSPLSKTPLSSPLPVGGKDGKGGLPRPSVGTSRILPPSNLKKFLLPSFASGKTSTLSYKMNRPSLIKKPCSFQVSKVQGDQNLDKYKKVADVEKTTTSPIRSPIEEPGETVIEVEENTPELFGLVSESDLPELRVTGVRGEVLEDMSVSSTSSLEHNDTSEEYMDDFDNLGNGGGILLMSAHEDGHVQSDLHPDNNMGRPRETSSVTSLHSFLSESVDWVEMGLTGDREGFGIQVSTDSDFPHGCSLDLSPSDSSGGTYMWDEEGLEPLGTNTHPCGSYDSDLNSMDILNNLENLESCDLEDDDLMLDVDLAEDASFNSDADGGSHSESVVWSSQWRRRQPIWGRQDPLHNNNRSGILQSCESVQGQGTTRLDEQTLQHMAEDCSHVKDQLLQLITLLEVQDVCSVDDTSSSDACSPDSSDDVNCDQQVQVLLKEVQKLREELRNKDQLISQLQQQMAVPGDNGGCRCQQGVAVRSCEEGLALHDKTTQTPWGGPAPQILQPSRPLQSKNLTQGRLARPVGSTSAGVRPPKPPFSQNPAAQHPAPTASDAASATPATDTSSEVHLSCPDEFKLRLNHLHIGDTDAGSGNKSQQTLVTGLRKEPNSSPYNLQRDVPPASGLVGPKFGERGASRIGLWAAQTMQTRTKQLPPPSRGLPCFGAAPSAFVQGHTSVPLSSALPRRHQLANGSIKPRNLVPPSHSYLPKPKNH</sequence>
<feature type="compositionally biased region" description="Low complexity" evidence="4">
    <location>
        <begin position="371"/>
        <end position="394"/>
    </location>
</feature>
<feature type="compositionally biased region" description="Low complexity" evidence="4">
    <location>
        <begin position="683"/>
        <end position="694"/>
    </location>
</feature>
<keyword evidence="2 3" id="KW-0175">Coiled coil</keyword>
<evidence type="ECO:0008006" key="7">
    <source>
        <dbReference type="Google" id="ProtNLM"/>
    </source>
</evidence>
<feature type="compositionally biased region" description="Polar residues" evidence="4">
    <location>
        <begin position="415"/>
        <end position="427"/>
    </location>
</feature>
<feature type="region of interest" description="Disordered" evidence="4">
    <location>
        <begin position="1113"/>
        <end position="1145"/>
    </location>
</feature>
<name>A0AAY4DFT1_9TELE</name>
<gene>
    <name evidence="5" type="primary">ccser2b</name>
</gene>
<dbReference type="GO" id="GO:0015630">
    <property type="term" value="C:microtubule cytoskeleton"/>
    <property type="evidence" value="ECO:0007669"/>
    <property type="project" value="TreeGrafter"/>
</dbReference>
<evidence type="ECO:0000256" key="4">
    <source>
        <dbReference type="SAM" id="MobiDB-lite"/>
    </source>
</evidence>
<feature type="region of interest" description="Disordered" evidence="4">
    <location>
        <begin position="226"/>
        <end position="263"/>
    </location>
</feature>
<feature type="region of interest" description="Disordered" evidence="4">
    <location>
        <begin position="352"/>
        <end position="472"/>
    </location>
</feature>
<dbReference type="Ensembl" id="ENSDCDT00010054500.1">
    <property type="protein sequence ID" value="ENSDCDP00010044402.1"/>
    <property type="gene ID" value="ENSDCDG00010027483.1"/>
</dbReference>
<dbReference type="GeneTree" id="ENSGT00940000153912"/>
<dbReference type="InterPro" id="IPR029627">
    <property type="entry name" value="CCSER"/>
</dbReference>
<feature type="region of interest" description="Disordered" evidence="4">
    <location>
        <begin position="679"/>
        <end position="701"/>
    </location>
</feature>
<feature type="compositionally biased region" description="Low complexity" evidence="4">
    <location>
        <begin position="980"/>
        <end position="997"/>
    </location>
</feature>
<feature type="compositionally biased region" description="Low complexity" evidence="4">
    <location>
        <begin position="435"/>
        <end position="451"/>
    </location>
</feature>
<feature type="coiled-coil region" evidence="3">
    <location>
        <begin position="866"/>
        <end position="893"/>
    </location>
</feature>
<dbReference type="GO" id="GO:0008017">
    <property type="term" value="F:microtubule binding"/>
    <property type="evidence" value="ECO:0007669"/>
    <property type="project" value="TreeGrafter"/>
</dbReference>
<dbReference type="PANTHER" id="PTHR22461:SF2">
    <property type="entry name" value="SERINE-RICH COILED-COIL DOMAIN-CONTAINING PROTEIN 2"/>
    <property type="match status" value="1"/>
</dbReference>
<feature type="region of interest" description="Disordered" evidence="4">
    <location>
        <begin position="946"/>
        <end position="1001"/>
    </location>
</feature>
<evidence type="ECO:0000313" key="6">
    <source>
        <dbReference type="Proteomes" id="UP000694580"/>
    </source>
</evidence>
<protein>
    <recommendedName>
        <fullName evidence="7">Serine-rich coiled-coil domain-containing protein 2-like</fullName>
    </recommendedName>
</protein>
<feature type="compositionally biased region" description="Polar residues" evidence="4">
    <location>
        <begin position="353"/>
        <end position="363"/>
    </location>
</feature>
<evidence type="ECO:0000256" key="2">
    <source>
        <dbReference type="ARBA" id="ARBA00023054"/>
    </source>
</evidence>
<dbReference type="GO" id="GO:0001578">
    <property type="term" value="P:microtubule bundle formation"/>
    <property type="evidence" value="ECO:0007669"/>
    <property type="project" value="TreeGrafter"/>
</dbReference>
<evidence type="ECO:0000256" key="1">
    <source>
        <dbReference type="ARBA" id="ARBA00010949"/>
    </source>
</evidence>
<reference evidence="5 6" key="1">
    <citation type="submission" date="2020-06" db="EMBL/GenBank/DDBJ databases">
        <authorList>
            <consortium name="Wellcome Sanger Institute Data Sharing"/>
        </authorList>
    </citation>
    <scope>NUCLEOTIDE SEQUENCE [LARGE SCALE GENOMIC DNA]</scope>
</reference>
<proteinExistence type="inferred from homology"/>
<dbReference type="AlphaFoldDB" id="A0AAY4DFT1"/>
<reference evidence="5" key="2">
    <citation type="submission" date="2025-08" db="UniProtKB">
        <authorList>
            <consortium name="Ensembl"/>
        </authorList>
    </citation>
    <scope>IDENTIFICATION</scope>
</reference>
<evidence type="ECO:0000313" key="5">
    <source>
        <dbReference type="Ensembl" id="ENSDCDP00010044402.1"/>
    </source>
</evidence>
<accession>A0AAY4DFT1</accession>
<dbReference type="Proteomes" id="UP000694580">
    <property type="component" value="Chromosome 2"/>
</dbReference>
<organism evidence="5 6">
    <name type="scientific">Denticeps clupeoides</name>
    <name type="common">denticle herring</name>
    <dbReference type="NCBI Taxonomy" id="299321"/>
    <lineage>
        <taxon>Eukaryota</taxon>
        <taxon>Metazoa</taxon>
        <taxon>Chordata</taxon>
        <taxon>Craniata</taxon>
        <taxon>Vertebrata</taxon>
        <taxon>Euteleostomi</taxon>
        <taxon>Actinopterygii</taxon>
        <taxon>Neopterygii</taxon>
        <taxon>Teleostei</taxon>
        <taxon>Clupei</taxon>
        <taxon>Clupeiformes</taxon>
        <taxon>Denticipitoidei</taxon>
        <taxon>Denticipitidae</taxon>
        <taxon>Denticeps</taxon>
    </lineage>
</organism>
<dbReference type="PANTHER" id="PTHR22461">
    <property type="entry name" value="SERINE-RICH COILED-COIL DOMAIN-CONTAINING PROTEIN 2-RELATED"/>
    <property type="match status" value="1"/>
</dbReference>
<keyword evidence="6" id="KW-1185">Reference proteome</keyword>
<comment type="similarity">
    <text evidence="1">Belongs to the CCSER family.</text>
</comment>